<feature type="transmembrane region" description="Helical" evidence="6">
    <location>
        <begin position="6"/>
        <end position="26"/>
    </location>
</feature>
<organism evidence="8 9">
    <name type="scientific">Deinococcus aluminii</name>
    <dbReference type="NCBI Taxonomy" id="1656885"/>
    <lineage>
        <taxon>Bacteria</taxon>
        <taxon>Thermotogati</taxon>
        <taxon>Deinococcota</taxon>
        <taxon>Deinococci</taxon>
        <taxon>Deinococcales</taxon>
        <taxon>Deinococcaceae</taxon>
        <taxon>Deinococcus</taxon>
    </lineage>
</organism>
<dbReference type="Gene3D" id="1.20.1250.20">
    <property type="entry name" value="MFS general substrate transporter like domains"/>
    <property type="match status" value="2"/>
</dbReference>
<name>A0ABP9XFD6_9DEIO</name>
<dbReference type="PANTHER" id="PTHR42688">
    <property type="entry name" value="CONSERVED PROTEIN"/>
    <property type="match status" value="1"/>
</dbReference>
<evidence type="ECO:0000256" key="1">
    <source>
        <dbReference type="ARBA" id="ARBA00004651"/>
    </source>
</evidence>
<evidence type="ECO:0000256" key="3">
    <source>
        <dbReference type="ARBA" id="ARBA00022692"/>
    </source>
</evidence>
<feature type="transmembrane region" description="Helical" evidence="6">
    <location>
        <begin position="216"/>
        <end position="238"/>
    </location>
</feature>
<feature type="transmembrane region" description="Helical" evidence="6">
    <location>
        <begin position="250"/>
        <end position="270"/>
    </location>
</feature>
<dbReference type="EMBL" id="BAABRV010000005">
    <property type="protein sequence ID" value="GAA5534054.1"/>
    <property type="molecule type" value="Genomic_DNA"/>
</dbReference>
<dbReference type="SUPFAM" id="SSF103473">
    <property type="entry name" value="MFS general substrate transporter"/>
    <property type="match status" value="1"/>
</dbReference>
<comment type="caution">
    <text evidence="8">The sequence shown here is derived from an EMBL/GenBank/DDBJ whole genome shotgun (WGS) entry which is preliminary data.</text>
</comment>
<dbReference type="InterPro" id="IPR011701">
    <property type="entry name" value="MFS"/>
</dbReference>
<dbReference type="Pfam" id="PF07690">
    <property type="entry name" value="MFS_1"/>
    <property type="match status" value="1"/>
</dbReference>
<feature type="transmembrane region" description="Helical" evidence="6">
    <location>
        <begin position="82"/>
        <end position="110"/>
    </location>
</feature>
<sequence length="398" mass="42185">MNRAPAWQAAARFVVVLGVVSLFADMTHEGARSITGPFLGGLGATGLVVSVVAGFGEFAGYVVRLFSGALADRTRRYWGIIWAGYTVNMLAVPLLALAGSWPVAALLIVLERFGRGVRRPAADTLLSQASEGGIGHGLAFGLFEALDQTGALVGPLGIALLTARGTDLRASFAALALPAGLCLLALWRAWRAYPQGLLPEVTRREERSPAALPRRFTLYLGLSALIAAGYADYPLIALRFQQDQVLNTSGIALAYALAMGVSALAALGFGRLFDRVGSGALALAVLITAFAPPLVFLTQGRPLLLGVALWGLGMGTHESLMRALVAQLIPFSRRGFAYGLFNTVYGTGWFAGSALLGVLYDQSRLGLVLFSVVSQLAAVLPLWQLRRAPARDERPKTH</sequence>
<reference evidence="8 9" key="1">
    <citation type="submission" date="2024-02" db="EMBL/GenBank/DDBJ databases">
        <title>Deinococcus aluminii NBRC 112889.</title>
        <authorList>
            <person name="Ichikawa N."/>
            <person name="Katano-Makiyama Y."/>
            <person name="Hidaka K."/>
        </authorList>
    </citation>
    <scope>NUCLEOTIDE SEQUENCE [LARGE SCALE GENOMIC DNA]</scope>
    <source>
        <strain evidence="8 9">NBRC 112889</strain>
    </source>
</reference>
<evidence type="ECO:0000256" key="5">
    <source>
        <dbReference type="ARBA" id="ARBA00023136"/>
    </source>
</evidence>
<dbReference type="PANTHER" id="PTHR42688:SF1">
    <property type="entry name" value="BLR5212 PROTEIN"/>
    <property type="match status" value="1"/>
</dbReference>
<evidence type="ECO:0000256" key="4">
    <source>
        <dbReference type="ARBA" id="ARBA00022989"/>
    </source>
</evidence>
<dbReference type="InterPro" id="IPR052425">
    <property type="entry name" value="Uncharacterized_MFS-type"/>
</dbReference>
<feature type="transmembrane region" description="Helical" evidence="6">
    <location>
        <begin position="336"/>
        <end position="359"/>
    </location>
</feature>
<evidence type="ECO:0000313" key="8">
    <source>
        <dbReference type="EMBL" id="GAA5534054.1"/>
    </source>
</evidence>
<accession>A0ABP9XFD6</accession>
<keyword evidence="2" id="KW-1003">Cell membrane</keyword>
<feature type="domain" description="Major facilitator superfamily (MFS) profile" evidence="7">
    <location>
        <begin position="11"/>
        <end position="389"/>
    </location>
</feature>
<feature type="transmembrane region" description="Helical" evidence="6">
    <location>
        <begin position="170"/>
        <end position="190"/>
    </location>
</feature>
<evidence type="ECO:0000256" key="6">
    <source>
        <dbReference type="SAM" id="Phobius"/>
    </source>
</evidence>
<feature type="transmembrane region" description="Helical" evidence="6">
    <location>
        <begin position="276"/>
        <end position="297"/>
    </location>
</feature>
<evidence type="ECO:0000256" key="2">
    <source>
        <dbReference type="ARBA" id="ARBA00022475"/>
    </source>
</evidence>
<keyword evidence="9" id="KW-1185">Reference proteome</keyword>
<keyword evidence="5 6" id="KW-0472">Membrane</keyword>
<dbReference type="Proteomes" id="UP001404956">
    <property type="component" value="Unassembled WGS sequence"/>
</dbReference>
<feature type="transmembrane region" description="Helical" evidence="6">
    <location>
        <begin position="365"/>
        <end position="385"/>
    </location>
</feature>
<comment type="subcellular location">
    <subcellularLocation>
        <location evidence="1">Cell membrane</location>
        <topology evidence="1">Multi-pass membrane protein</topology>
    </subcellularLocation>
</comment>
<dbReference type="InterPro" id="IPR036259">
    <property type="entry name" value="MFS_trans_sf"/>
</dbReference>
<dbReference type="RefSeq" id="WP_345455031.1">
    <property type="nucleotide sequence ID" value="NZ_BAABRV010000005.1"/>
</dbReference>
<proteinExistence type="predicted"/>
<gene>
    <name evidence="8" type="ORF">Dalu01_02462</name>
</gene>
<evidence type="ECO:0000313" key="9">
    <source>
        <dbReference type="Proteomes" id="UP001404956"/>
    </source>
</evidence>
<feature type="transmembrane region" description="Helical" evidence="6">
    <location>
        <begin position="38"/>
        <end position="62"/>
    </location>
</feature>
<protein>
    <recommendedName>
        <fullName evidence="7">Major facilitator superfamily (MFS) profile domain-containing protein</fullName>
    </recommendedName>
</protein>
<keyword evidence="3 6" id="KW-0812">Transmembrane</keyword>
<dbReference type="PROSITE" id="PS50850">
    <property type="entry name" value="MFS"/>
    <property type="match status" value="1"/>
</dbReference>
<dbReference type="InterPro" id="IPR020846">
    <property type="entry name" value="MFS_dom"/>
</dbReference>
<evidence type="ECO:0000259" key="7">
    <source>
        <dbReference type="PROSITE" id="PS50850"/>
    </source>
</evidence>
<keyword evidence="4 6" id="KW-1133">Transmembrane helix</keyword>
<dbReference type="CDD" id="cd17370">
    <property type="entry name" value="MFS_MJ1317_like"/>
    <property type="match status" value="1"/>
</dbReference>